<name>A0ACC6TQ54_9CREN</name>
<accession>A0ACC6TQ54</accession>
<evidence type="ECO:0000313" key="2">
    <source>
        <dbReference type="Proteomes" id="UP000053480"/>
    </source>
</evidence>
<gene>
    <name evidence="1" type="primary">moaC</name>
    <name evidence="1" type="ORF">TQ35_0007105</name>
</gene>
<sequence length="146" mass="16238">MSARMVDISSKDVVLREAVAEGYIKLKPSTIERIRKGEIEKGDVIAVAKVAGIMAAKKTPELLPMCHPIPLEYVNVEVELEEDKVKVRSTIRAHYKTGVEMEALTSVSVALLTVWDMTKQYEKDENGQYPSTSIEGIKVVSKVKSF</sequence>
<reference evidence="1" key="1">
    <citation type="submission" date="2024-07" db="EMBL/GenBank/DDBJ databases">
        <title>Metagenome and Metagenome-Assembled Genomes of Archaea from a hot spring from the geothermal field of Los Azufres, Mexico.</title>
        <authorList>
            <person name="Marin-Paredes R."/>
            <person name="Martinez-Romero E."/>
            <person name="Servin-Garciduenas L.E."/>
        </authorList>
    </citation>
    <scope>NUCLEOTIDE SEQUENCE</scope>
    <source>
        <strain evidence="1">AZ1-454</strain>
    </source>
</reference>
<protein>
    <submittedName>
        <fullName evidence="1">Cyclic pyranopterin monophosphate synthase MoaC</fullName>
        <ecNumber evidence="1">4.6.1.17</ecNumber>
    </submittedName>
</protein>
<organism evidence="1 2">
    <name type="scientific">Candidatus Aramenus sulfurataquae</name>
    <dbReference type="NCBI Taxonomy" id="1326980"/>
    <lineage>
        <taxon>Archaea</taxon>
        <taxon>Thermoproteota</taxon>
        <taxon>Thermoprotei</taxon>
        <taxon>Sulfolobales</taxon>
        <taxon>Sulfolobaceae</taxon>
        <taxon>Candidatus Aramenus</taxon>
    </lineage>
</organism>
<evidence type="ECO:0000313" key="1">
    <source>
        <dbReference type="EMBL" id="MEW9491948.1"/>
    </source>
</evidence>
<proteinExistence type="predicted"/>
<dbReference type="Proteomes" id="UP000053480">
    <property type="component" value="Unassembled WGS sequence"/>
</dbReference>
<comment type="caution">
    <text evidence="1">The sequence shown here is derived from an EMBL/GenBank/DDBJ whole genome shotgun (WGS) entry which is preliminary data.</text>
</comment>
<keyword evidence="1" id="KW-0456">Lyase</keyword>
<dbReference type="EC" id="4.6.1.17" evidence="1"/>
<dbReference type="EMBL" id="JZWS03000009">
    <property type="protein sequence ID" value="MEW9491948.1"/>
    <property type="molecule type" value="Genomic_DNA"/>
</dbReference>